<name>A0AAF1KHS3_9PROT</name>
<comment type="caution">
    <text evidence="3">The sequence shown here is derived from an EMBL/GenBank/DDBJ whole genome shotgun (WGS) entry which is preliminary data.</text>
</comment>
<dbReference type="AlphaFoldDB" id="A0AAF1KHS3"/>
<sequence length="225" mass="24200">MTLRRVLFLAALAMGLAGPPFAGTGQAQSTDPSFNLVNRSGQTILEAYVSPSTDTNWGVDRLGRDVVPNGQSYAIRLPAGQCVNDIRVVYQDRRAEERRNLNTCSLTDVEFRGQSTQAAPAGPGAARPPGPAVAAPGGSAQGNPSFNLVNNTGRIIREAYASLSTETNWGEDRLGADTVAIGRNYPIRLPEGPCIYDVRIVLDNNQAMERRNLNLCDITNLAFPQ</sequence>
<evidence type="ECO:0008006" key="5">
    <source>
        <dbReference type="Google" id="ProtNLM"/>
    </source>
</evidence>
<reference evidence="3" key="2">
    <citation type="journal article" date="2021" name="Syst. Appl. Microbiol.">
        <title>Roseomonas hellenica sp. nov., isolated from roots of wild-growing Alkanna tinctoria.</title>
        <authorList>
            <person name="Rat A."/>
            <person name="Naranjo H.D."/>
            <person name="Lebbe L."/>
            <person name="Cnockaert M."/>
            <person name="Krigas N."/>
            <person name="Grigoriadou K."/>
            <person name="Maloupa E."/>
            <person name="Willems A."/>
        </authorList>
    </citation>
    <scope>NUCLEOTIDE SEQUENCE</scope>
    <source>
        <strain evidence="3">LMG 28251</strain>
    </source>
</reference>
<feature type="region of interest" description="Disordered" evidence="1">
    <location>
        <begin position="115"/>
        <end position="144"/>
    </location>
</feature>
<feature type="chain" id="PRO_5042166183" description="Secreted protein" evidence="2">
    <location>
        <begin position="23"/>
        <end position="225"/>
    </location>
</feature>
<keyword evidence="4" id="KW-1185">Reference proteome</keyword>
<organism evidence="3 4">
    <name type="scientific">Plastoroseomonas arctica</name>
    <dbReference type="NCBI Taxonomy" id="1509237"/>
    <lineage>
        <taxon>Bacteria</taxon>
        <taxon>Pseudomonadati</taxon>
        <taxon>Pseudomonadota</taxon>
        <taxon>Alphaproteobacteria</taxon>
        <taxon>Acetobacterales</taxon>
        <taxon>Acetobacteraceae</taxon>
        <taxon>Plastoroseomonas</taxon>
    </lineage>
</organism>
<dbReference type="Proteomes" id="UP001196068">
    <property type="component" value="Unassembled WGS sequence"/>
</dbReference>
<evidence type="ECO:0000256" key="2">
    <source>
        <dbReference type="SAM" id="SignalP"/>
    </source>
</evidence>
<keyword evidence="2" id="KW-0732">Signal</keyword>
<feature type="compositionally biased region" description="Low complexity" evidence="1">
    <location>
        <begin position="132"/>
        <end position="142"/>
    </location>
</feature>
<dbReference type="EMBL" id="JAAEDH010000002">
    <property type="protein sequence ID" value="MBR0654254.1"/>
    <property type="molecule type" value="Genomic_DNA"/>
</dbReference>
<evidence type="ECO:0000313" key="4">
    <source>
        <dbReference type="Proteomes" id="UP001196068"/>
    </source>
</evidence>
<evidence type="ECO:0000313" key="3">
    <source>
        <dbReference type="EMBL" id="MBR0654254.1"/>
    </source>
</evidence>
<dbReference type="RefSeq" id="WP_211873050.1">
    <property type="nucleotide sequence ID" value="NZ_JAAEDH010000002.1"/>
</dbReference>
<protein>
    <recommendedName>
        <fullName evidence="5">Secreted protein</fullName>
    </recommendedName>
</protein>
<reference evidence="3" key="1">
    <citation type="submission" date="2020-01" db="EMBL/GenBank/DDBJ databases">
        <authorList>
            <person name="Rat A."/>
        </authorList>
    </citation>
    <scope>NUCLEOTIDE SEQUENCE</scope>
    <source>
        <strain evidence="3">LMG 28251</strain>
    </source>
</reference>
<gene>
    <name evidence="3" type="ORF">GXW79_04080</name>
</gene>
<feature type="signal peptide" evidence="2">
    <location>
        <begin position="1"/>
        <end position="22"/>
    </location>
</feature>
<accession>A0AAF1KHS3</accession>
<evidence type="ECO:0000256" key="1">
    <source>
        <dbReference type="SAM" id="MobiDB-lite"/>
    </source>
</evidence>
<proteinExistence type="predicted"/>